<organism evidence="2 3">
    <name type="scientific">Mizuhopecten yessoensis</name>
    <name type="common">Japanese scallop</name>
    <name type="synonym">Patinopecten yessoensis</name>
    <dbReference type="NCBI Taxonomy" id="6573"/>
    <lineage>
        <taxon>Eukaryota</taxon>
        <taxon>Metazoa</taxon>
        <taxon>Spiralia</taxon>
        <taxon>Lophotrochozoa</taxon>
        <taxon>Mollusca</taxon>
        <taxon>Bivalvia</taxon>
        <taxon>Autobranchia</taxon>
        <taxon>Pteriomorphia</taxon>
        <taxon>Pectinida</taxon>
        <taxon>Pectinoidea</taxon>
        <taxon>Pectinidae</taxon>
        <taxon>Mizuhopecten</taxon>
    </lineage>
</organism>
<dbReference type="Proteomes" id="UP000242188">
    <property type="component" value="Unassembled WGS sequence"/>
</dbReference>
<name>A0A210QJB2_MIZYE</name>
<evidence type="ECO:0000256" key="1">
    <source>
        <dbReference type="SAM" id="MobiDB-lite"/>
    </source>
</evidence>
<dbReference type="EMBL" id="NEDP02003383">
    <property type="protein sequence ID" value="OWF48799.1"/>
    <property type="molecule type" value="Genomic_DNA"/>
</dbReference>
<accession>A0A210QJB2</accession>
<keyword evidence="3" id="KW-1185">Reference proteome</keyword>
<proteinExistence type="predicted"/>
<reference evidence="2 3" key="1">
    <citation type="journal article" date="2017" name="Nat. Ecol. Evol.">
        <title>Scallop genome provides insights into evolution of bilaterian karyotype and development.</title>
        <authorList>
            <person name="Wang S."/>
            <person name="Zhang J."/>
            <person name="Jiao W."/>
            <person name="Li J."/>
            <person name="Xun X."/>
            <person name="Sun Y."/>
            <person name="Guo X."/>
            <person name="Huan P."/>
            <person name="Dong B."/>
            <person name="Zhang L."/>
            <person name="Hu X."/>
            <person name="Sun X."/>
            <person name="Wang J."/>
            <person name="Zhao C."/>
            <person name="Wang Y."/>
            <person name="Wang D."/>
            <person name="Huang X."/>
            <person name="Wang R."/>
            <person name="Lv J."/>
            <person name="Li Y."/>
            <person name="Zhang Z."/>
            <person name="Liu B."/>
            <person name="Lu W."/>
            <person name="Hui Y."/>
            <person name="Liang J."/>
            <person name="Zhou Z."/>
            <person name="Hou R."/>
            <person name="Li X."/>
            <person name="Liu Y."/>
            <person name="Li H."/>
            <person name="Ning X."/>
            <person name="Lin Y."/>
            <person name="Zhao L."/>
            <person name="Xing Q."/>
            <person name="Dou J."/>
            <person name="Li Y."/>
            <person name="Mao J."/>
            <person name="Guo H."/>
            <person name="Dou H."/>
            <person name="Li T."/>
            <person name="Mu C."/>
            <person name="Jiang W."/>
            <person name="Fu Q."/>
            <person name="Fu X."/>
            <person name="Miao Y."/>
            <person name="Liu J."/>
            <person name="Yu Q."/>
            <person name="Li R."/>
            <person name="Liao H."/>
            <person name="Li X."/>
            <person name="Kong Y."/>
            <person name="Jiang Z."/>
            <person name="Chourrout D."/>
            <person name="Li R."/>
            <person name="Bao Z."/>
        </authorList>
    </citation>
    <scope>NUCLEOTIDE SEQUENCE [LARGE SCALE GENOMIC DNA]</scope>
    <source>
        <strain evidence="2 3">PY_sf001</strain>
    </source>
</reference>
<feature type="region of interest" description="Disordered" evidence="1">
    <location>
        <begin position="33"/>
        <end position="71"/>
    </location>
</feature>
<comment type="caution">
    <text evidence="2">The sequence shown here is derived from an EMBL/GenBank/DDBJ whole genome shotgun (WGS) entry which is preliminary data.</text>
</comment>
<evidence type="ECO:0000313" key="3">
    <source>
        <dbReference type="Proteomes" id="UP000242188"/>
    </source>
</evidence>
<gene>
    <name evidence="2" type="ORF">KP79_PYT14612</name>
</gene>
<dbReference type="AlphaFoldDB" id="A0A210QJB2"/>
<evidence type="ECO:0000313" key="2">
    <source>
        <dbReference type="EMBL" id="OWF48799.1"/>
    </source>
</evidence>
<feature type="compositionally biased region" description="Basic and acidic residues" evidence="1">
    <location>
        <begin position="51"/>
        <end position="60"/>
    </location>
</feature>
<sequence length="192" mass="21461">MMGLISKQSTCNIPATMVAPAITLTTTITPLRASSATVRRSSSSSSTSKMDYLKVPESPRRSISRRRPLSASDVDRLLKQPLYPDIHTSLSESSLPSLTSSRNCKCTCRSRDDQDVAIRSGLQGQQMTSFFRLWSRKVDSQKLLQRSQLDLPSSMKRNSVHRECGCLTRNFINHSNKLHRHSHQPHCGCSSV</sequence>
<feature type="compositionally biased region" description="Low complexity" evidence="1">
    <location>
        <begin position="33"/>
        <end position="48"/>
    </location>
</feature>
<protein>
    <submittedName>
        <fullName evidence="2">Uncharacterized protein</fullName>
    </submittedName>
</protein>